<evidence type="ECO:0000313" key="2">
    <source>
        <dbReference type="EMBL" id="GFY52895.1"/>
    </source>
</evidence>
<name>A0A8X6XFY2_9ARAC</name>
<organism evidence="2 3">
    <name type="scientific">Trichonephila inaurata madagascariensis</name>
    <dbReference type="NCBI Taxonomy" id="2747483"/>
    <lineage>
        <taxon>Eukaryota</taxon>
        <taxon>Metazoa</taxon>
        <taxon>Ecdysozoa</taxon>
        <taxon>Arthropoda</taxon>
        <taxon>Chelicerata</taxon>
        <taxon>Arachnida</taxon>
        <taxon>Araneae</taxon>
        <taxon>Araneomorphae</taxon>
        <taxon>Entelegynae</taxon>
        <taxon>Araneoidea</taxon>
        <taxon>Nephilidae</taxon>
        <taxon>Trichonephila</taxon>
        <taxon>Trichonephila inaurata</taxon>
    </lineage>
</organism>
<feature type="compositionally biased region" description="Basic and acidic residues" evidence="1">
    <location>
        <begin position="93"/>
        <end position="112"/>
    </location>
</feature>
<feature type="region of interest" description="Disordered" evidence="1">
    <location>
        <begin position="19"/>
        <end position="130"/>
    </location>
</feature>
<proteinExistence type="predicted"/>
<protein>
    <submittedName>
        <fullName evidence="2">Uncharacterized protein</fullName>
    </submittedName>
</protein>
<feature type="compositionally biased region" description="Polar residues" evidence="1">
    <location>
        <begin position="113"/>
        <end position="125"/>
    </location>
</feature>
<dbReference type="OrthoDB" id="8363671at2759"/>
<reference evidence="2" key="1">
    <citation type="submission" date="2020-08" db="EMBL/GenBank/DDBJ databases">
        <title>Multicomponent nature underlies the extraordinary mechanical properties of spider dragline silk.</title>
        <authorList>
            <person name="Kono N."/>
            <person name="Nakamura H."/>
            <person name="Mori M."/>
            <person name="Yoshida Y."/>
            <person name="Ohtoshi R."/>
            <person name="Malay A.D."/>
            <person name="Moran D.A.P."/>
            <person name="Tomita M."/>
            <person name="Numata K."/>
            <person name="Arakawa K."/>
        </authorList>
    </citation>
    <scope>NUCLEOTIDE SEQUENCE</scope>
</reference>
<dbReference type="EMBL" id="BMAV01008955">
    <property type="protein sequence ID" value="GFY52895.1"/>
    <property type="molecule type" value="Genomic_DNA"/>
</dbReference>
<keyword evidence="3" id="KW-1185">Reference proteome</keyword>
<dbReference type="AlphaFoldDB" id="A0A8X6XFY2"/>
<evidence type="ECO:0000313" key="3">
    <source>
        <dbReference type="Proteomes" id="UP000886998"/>
    </source>
</evidence>
<comment type="caution">
    <text evidence="2">The sequence shown here is derived from an EMBL/GenBank/DDBJ whole genome shotgun (WGS) entry which is preliminary data.</text>
</comment>
<feature type="compositionally biased region" description="Basic and acidic residues" evidence="1">
    <location>
        <begin position="31"/>
        <end position="41"/>
    </location>
</feature>
<dbReference type="Proteomes" id="UP000886998">
    <property type="component" value="Unassembled WGS sequence"/>
</dbReference>
<gene>
    <name evidence="2" type="primary">NCL1_44507</name>
    <name evidence="2" type="ORF">TNIN_34601</name>
</gene>
<feature type="compositionally biased region" description="Basic and acidic residues" evidence="1">
    <location>
        <begin position="55"/>
        <end position="65"/>
    </location>
</feature>
<accession>A0A8X6XFY2</accession>
<evidence type="ECO:0000256" key="1">
    <source>
        <dbReference type="SAM" id="MobiDB-lite"/>
    </source>
</evidence>
<sequence>MSLTAGNITDYVLEQQIKREAQNSMNEGQDNIEKAQDKMEEIQDSVEEAQSNMQKTEEKMEDTHINDVISSEEYNHILEQAMTEALPSSIKDNSAHHDGSEKQDKRLTDTVDQHSFQKNTTSQLLSEKRKKKRVILRIGVPIIIRNKGKKENHISEREK</sequence>